<dbReference type="PANTHER" id="PTHR11567">
    <property type="entry name" value="ACID PHOSPHATASE-RELATED"/>
    <property type="match status" value="1"/>
</dbReference>
<dbReference type="Proteomes" id="UP000614601">
    <property type="component" value="Unassembled WGS sequence"/>
</dbReference>
<dbReference type="EMBL" id="CAJFCW020000002">
    <property type="protein sequence ID" value="CAG9095606.1"/>
    <property type="molecule type" value="Genomic_DNA"/>
</dbReference>
<protein>
    <recommendedName>
        <fullName evidence="4">Lysosomal acid phosphatase</fullName>
    </recommendedName>
</protein>
<evidence type="ECO:0000313" key="2">
    <source>
        <dbReference type="EMBL" id="CAD5212337.1"/>
    </source>
</evidence>
<name>A0A811K8G5_9BILA</name>
<dbReference type="Gene3D" id="3.40.50.1240">
    <property type="entry name" value="Phosphoglycerate mutase-like"/>
    <property type="match status" value="1"/>
</dbReference>
<dbReference type="Proteomes" id="UP000783686">
    <property type="component" value="Unassembled WGS sequence"/>
</dbReference>
<dbReference type="SUPFAM" id="SSF53254">
    <property type="entry name" value="Phosphoglycerate mutase-like"/>
    <property type="match status" value="1"/>
</dbReference>
<dbReference type="GO" id="GO:0016791">
    <property type="term" value="F:phosphatase activity"/>
    <property type="evidence" value="ECO:0007669"/>
    <property type="project" value="TreeGrafter"/>
</dbReference>
<evidence type="ECO:0000256" key="1">
    <source>
        <dbReference type="ARBA" id="ARBA00005375"/>
    </source>
</evidence>
<comment type="caution">
    <text evidence="2">The sequence shown here is derived from an EMBL/GenBank/DDBJ whole genome shotgun (WGS) entry which is preliminary data.</text>
</comment>
<reference evidence="2" key="1">
    <citation type="submission" date="2020-09" db="EMBL/GenBank/DDBJ databases">
        <authorList>
            <person name="Kikuchi T."/>
        </authorList>
    </citation>
    <scope>NUCLEOTIDE SEQUENCE</scope>
    <source>
        <strain evidence="2">SH1</strain>
    </source>
</reference>
<dbReference type="InterPro" id="IPR000560">
    <property type="entry name" value="His_Pase_clade-2"/>
</dbReference>
<evidence type="ECO:0000313" key="3">
    <source>
        <dbReference type="Proteomes" id="UP000614601"/>
    </source>
</evidence>
<dbReference type="PANTHER" id="PTHR11567:SF210">
    <property type="entry name" value="ACID PHOSPHATASE 5-RELATED"/>
    <property type="match status" value="1"/>
</dbReference>
<evidence type="ECO:0008006" key="4">
    <source>
        <dbReference type="Google" id="ProtNLM"/>
    </source>
</evidence>
<accession>A0A811K8G5</accession>
<dbReference type="CDD" id="cd07061">
    <property type="entry name" value="HP_HAP_like"/>
    <property type="match status" value="1"/>
</dbReference>
<dbReference type="Pfam" id="PF00328">
    <property type="entry name" value="His_Phos_2"/>
    <property type="match status" value="1"/>
</dbReference>
<sequence length="218" mass="25238">MDSGLLLKYKDVIKFLGKTSGYGSNITLKNAISIADAKLELLHNYNQQPSWLFERWAQHDNKSTLEILLHLKKIRRLAQFTDPNLARLRGGYLLGDWVKRLERLKNGTETRKMVMYSAHDGTLLALMGTMGILDGEMVPYASALIMEVSEDTDGQLYIEMYYRKTDYGSLVKQKSEFKLKRFKFECGEKCHIDDFIDEMKPKAVFSKKDMYQWIVADT</sequence>
<keyword evidence="3" id="KW-1185">Reference proteome</keyword>
<proteinExistence type="inferred from homology"/>
<gene>
    <name evidence="2" type="ORF">BOKJ2_LOCUS4152</name>
</gene>
<organism evidence="2 3">
    <name type="scientific">Bursaphelenchus okinawaensis</name>
    <dbReference type="NCBI Taxonomy" id="465554"/>
    <lineage>
        <taxon>Eukaryota</taxon>
        <taxon>Metazoa</taxon>
        <taxon>Ecdysozoa</taxon>
        <taxon>Nematoda</taxon>
        <taxon>Chromadorea</taxon>
        <taxon>Rhabditida</taxon>
        <taxon>Tylenchina</taxon>
        <taxon>Tylenchomorpha</taxon>
        <taxon>Aphelenchoidea</taxon>
        <taxon>Aphelenchoididae</taxon>
        <taxon>Bursaphelenchus</taxon>
    </lineage>
</organism>
<comment type="similarity">
    <text evidence="1">Belongs to the histidine acid phosphatase family.</text>
</comment>
<dbReference type="AlphaFoldDB" id="A0A811K8G5"/>
<dbReference type="EMBL" id="CAJFDH010000002">
    <property type="protein sequence ID" value="CAD5212337.1"/>
    <property type="molecule type" value="Genomic_DNA"/>
</dbReference>
<dbReference type="OrthoDB" id="258392at2759"/>
<dbReference type="InterPro" id="IPR029033">
    <property type="entry name" value="His_PPase_superfam"/>
</dbReference>
<dbReference type="InterPro" id="IPR050645">
    <property type="entry name" value="Histidine_acid_phosphatase"/>
</dbReference>